<dbReference type="EMBL" id="SLUO01000021">
    <property type="protein sequence ID" value="TCL54283.1"/>
    <property type="molecule type" value="Genomic_DNA"/>
</dbReference>
<keyword evidence="2" id="KW-1185">Reference proteome</keyword>
<name>A0A4R1QMU7_9FIRM</name>
<comment type="caution">
    <text evidence="1">The sequence shown here is derived from an EMBL/GenBank/DDBJ whole genome shotgun (WGS) entry which is preliminary data.</text>
</comment>
<reference evidence="1 2" key="1">
    <citation type="submission" date="2019-03" db="EMBL/GenBank/DDBJ databases">
        <title>Genomic Encyclopedia of Type Strains, Phase IV (KMG-IV): sequencing the most valuable type-strain genomes for metagenomic binning, comparative biology and taxonomic classification.</title>
        <authorList>
            <person name="Goeker M."/>
        </authorList>
    </citation>
    <scope>NUCLEOTIDE SEQUENCE [LARGE SCALE GENOMIC DNA]</scope>
    <source>
        <strain evidence="1 2">DSM 100556</strain>
    </source>
</reference>
<evidence type="ECO:0000313" key="2">
    <source>
        <dbReference type="Proteomes" id="UP000295718"/>
    </source>
</evidence>
<dbReference type="AlphaFoldDB" id="A0A4R1QMU7"/>
<organism evidence="1 2">
    <name type="scientific">Kineothrix alysoides</name>
    <dbReference type="NCBI Taxonomy" id="1469948"/>
    <lineage>
        <taxon>Bacteria</taxon>
        <taxon>Bacillati</taxon>
        <taxon>Bacillota</taxon>
        <taxon>Clostridia</taxon>
        <taxon>Lachnospirales</taxon>
        <taxon>Lachnospiraceae</taxon>
        <taxon>Kineothrix</taxon>
    </lineage>
</organism>
<proteinExistence type="predicted"/>
<evidence type="ECO:0000313" key="1">
    <source>
        <dbReference type="EMBL" id="TCL54283.1"/>
    </source>
</evidence>
<gene>
    <name evidence="1" type="ORF">EDD76_12153</name>
</gene>
<protein>
    <submittedName>
        <fullName evidence="1">Uncharacterized protein</fullName>
    </submittedName>
</protein>
<dbReference type="Proteomes" id="UP000295718">
    <property type="component" value="Unassembled WGS sequence"/>
</dbReference>
<sequence length="44" mass="5056">MVYKTNGGYKLCNCQNKVKEKECNTSENGHEIYGGSLYNDVLYF</sequence>
<accession>A0A4R1QMU7</accession>